<reference evidence="2 3" key="1">
    <citation type="submission" date="2023-02" db="EMBL/GenBank/DDBJ databases">
        <title>LHISI_Scaffold_Assembly.</title>
        <authorList>
            <person name="Stuart O.P."/>
            <person name="Cleave R."/>
            <person name="Magrath M.J.L."/>
            <person name="Mikheyev A.S."/>
        </authorList>
    </citation>
    <scope>NUCLEOTIDE SEQUENCE [LARGE SCALE GENOMIC DNA]</scope>
    <source>
        <strain evidence="2">Daus_M_001</strain>
        <tissue evidence="2">Leg muscle</tissue>
    </source>
</reference>
<dbReference type="Proteomes" id="UP001159363">
    <property type="component" value="Chromosome 11"/>
</dbReference>
<comment type="caution">
    <text evidence="2">The sequence shown here is derived from an EMBL/GenBank/DDBJ whole genome shotgun (WGS) entry which is preliminary data.</text>
</comment>
<accession>A0ABQ9GGM6</accession>
<feature type="region of interest" description="Disordered" evidence="1">
    <location>
        <begin position="156"/>
        <end position="181"/>
    </location>
</feature>
<evidence type="ECO:0000313" key="3">
    <source>
        <dbReference type="Proteomes" id="UP001159363"/>
    </source>
</evidence>
<protein>
    <submittedName>
        <fullName evidence="2">Uncharacterized protein</fullName>
    </submittedName>
</protein>
<evidence type="ECO:0000313" key="2">
    <source>
        <dbReference type="EMBL" id="KAJ8871109.1"/>
    </source>
</evidence>
<evidence type="ECO:0000256" key="1">
    <source>
        <dbReference type="SAM" id="MobiDB-lite"/>
    </source>
</evidence>
<sequence length="240" mass="26578">MHPRGNPAPKVKTIRATLTRTPSVSSLLRERQIWAALNIEALRVNDGEAIWVWSSAGTQGRRKREIPEIARRHDSHMRKSGGCPAGNQTRKVHSLSPRWPRCRGRGEACRGGTEGRAARRSRRRRGEVRRVSVATEPAVRGRSVQACTGDSPIMTARLGAPKHAPPDKRTKSTSVAARSPADGRRRHLCGIAFPVDEVSQISSLACISNATEAVGDRLVPPEQPQRCRRSHISRQRLFHL</sequence>
<name>A0ABQ9GGM6_9NEOP</name>
<keyword evidence="3" id="KW-1185">Reference proteome</keyword>
<feature type="compositionally biased region" description="Basic residues" evidence="1">
    <location>
        <begin position="118"/>
        <end position="127"/>
    </location>
</feature>
<proteinExistence type="predicted"/>
<gene>
    <name evidence="2" type="ORF">PR048_027413</name>
</gene>
<organism evidence="2 3">
    <name type="scientific">Dryococelus australis</name>
    <dbReference type="NCBI Taxonomy" id="614101"/>
    <lineage>
        <taxon>Eukaryota</taxon>
        <taxon>Metazoa</taxon>
        <taxon>Ecdysozoa</taxon>
        <taxon>Arthropoda</taxon>
        <taxon>Hexapoda</taxon>
        <taxon>Insecta</taxon>
        <taxon>Pterygota</taxon>
        <taxon>Neoptera</taxon>
        <taxon>Polyneoptera</taxon>
        <taxon>Phasmatodea</taxon>
        <taxon>Verophasmatodea</taxon>
        <taxon>Anareolatae</taxon>
        <taxon>Phasmatidae</taxon>
        <taxon>Eurycanthinae</taxon>
        <taxon>Dryococelus</taxon>
    </lineage>
</organism>
<feature type="region of interest" description="Disordered" evidence="1">
    <location>
        <begin position="73"/>
        <end position="131"/>
    </location>
</feature>
<dbReference type="EMBL" id="JARBHB010000012">
    <property type="protein sequence ID" value="KAJ8871109.1"/>
    <property type="molecule type" value="Genomic_DNA"/>
</dbReference>